<protein>
    <submittedName>
        <fullName evidence="7">AT-rich interactive domain-containing protein 5B isoform X2</fullName>
    </submittedName>
</protein>
<keyword evidence="1" id="KW-0805">Transcription regulation</keyword>
<gene>
    <name evidence="7" type="primary">LOC100210053</name>
</gene>
<dbReference type="PANTHER" id="PTHR13964">
    <property type="entry name" value="RBP-RELATED"/>
    <property type="match status" value="1"/>
</dbReference>
<dbReference type="CDD" id="cd16869">
    <property type="entry name" value="ARID_ARID5"/>
    <property type="match status" value="1"/>
</dbReference>
<dbReference type="Proteomes" id="UP001652625">
    <property type="component" value="Chromosome 03"/>
</dbReference>
<dbReference type="GeneID" id="100210053"/>
<accession>A0ABM4BI76</accession>
<dbReference type="SMART" id="SM00501">
    <property type="entry name" value="BRIGHT"/>
    <property type="match status" value="1"/>
</dbReference>
<dbReference type="SUPFAM" id="SSF46774">
    <property type="entry name" value="ARID-like"/>
    <property type="match status" value="1"/>
</dbReference>
<dbReference type="Pfam" id="PF01388">
    <property type="entry name" value="ARID"/>
    <property type="match status" value="1"/>
</dbReference>
<dbReference type="InterPro" id="IPR036431">
    <property type="entry name" value="ARID_dom_sf"/>
</dbReference>
<feature type="compositionally biased region" description="Basic and acidic residues" evidence="4">
    <location>
        <begin position="538"/>
        <end position="553"/>
    </location>
</feature>
<reference evidence="7" key="1">
    <citation type="submission" date="2025-08" db="UniProtKB">
        <authorList>
            <consortium name="RefSeq"/>
        </authorList>
    </citation>
    <scope>IDENTIFICATION</scope>
</reference>
<evidence type="ECO:0000256" key="3">
    <source>
        <dbReference type="ARBA" id="ARBA00023242"/>
    </source>
</evidence>
<proteinExistence type="predicted"/>
<dbReference type="PROSITE" id="PS51011">
    <property type="entry name" value="ARID"/>
    <property type="match status" value="1"/>
</dbReference>
<dbReference type="InterPro" id="IPR051232">
    <property type="entry name" value="ARID/SWI1_ChromRemod"/>
</dbReference>
<dbReference type="PANTHER" id="PTHR13964:SF44">
    <property type="entry name" value="ARID DOMAIN-CONTAINING PROTEIN"/>
    <property type="match status" value="1"/>
</dbReference>
<feature type="compositionally biased region" description="Basic and acidic residues" evidence="4">
    <location>
        <begin position="470"/>
        <end position="479"/>
    </location>
</feature>
<evidence type="ECO:0000313" key="7">
    <source>
        <dbReference type="RefSeq" id="XP_065648713.1"/>
    </source>
</evidence>
<dbReference type="InterPro" id="IPR001606">
    <property type="entry name" value="ARID_dom"/>
</dbReference>
<dbReference type="RefSeq" id="XP_065648713.1">
    <property type="nucleotide sequence ID" value="XM_065792641.1"/>
</dbReference>
<feature type="region of interest" description="Disordered" evidence="4">
    <location>
        <begin position="470"/>
        <end position="509"/>
    </location>
</feature>
<evidence type="ECO:0000256" key="1">
    <source>
        <dbReference type="ARBA" id="ARBA00023015"/>
    </source>
</evidence>
<sequence>MNEISESGDKPIGEHGTNYFYKEFVVSGYGLKSKKYQLGSFYFVQKSSDFPVAIAEIVLIWSSKSSDKKFAVSKLYLKPDNLGDNTYYGKDELVEVEQCVVIECRKFPLWECSPQNWYSSTGEFIGKLPEQKPISECLIKILSFPQYCRFQACKKRLESGVKISDKMLLALGGIKFENQQILIVFSRKCIQKENINNFSPTQDISIPQFRGRPRKKKAIQHDKCNKRFFKSLSLEEKEKKKEVLPQVETEVKNILSDSLNTSKENTLKENITIKSNDVEVSNYLINQPSTDLNEENGNSIPSKQHSIVYPTDPNMFKKYLYAFMYNRGTPITKIPIIGYFKVNLFNLFSLVDIHGGYFEVTLKKRWRRVYELLGHSNSITNSATITRKTYENLLLPFENFLLAKNKSENFDGNKEILIDQTALFENISLTKNIPENIDRSKDFFKNETGVLENVSSAKNKSESFNGSKEIVKEKAENKKNTFNTQTKLSCKPENSLSNPYSSQNASSNQNALNIPFPSLAKFESTHHSPENMNSVDFKSGKRCRDVHDNDSPPKKKSHNIINSSLNDCKCSAHSESVMQPSTYAYSKNKVFSNLYKKSEISSKNETNTLFKGFRNSVQFISDKESRCDARNISDCWIETFNCSAINNGLESTQKSNCITNCSNQVYKNCNANIIGKCTDLANEKLYNKESSICGSSLIPNEDINLDDRLQFVKSPFQYSHQKQPITFYTGSSSFRTYSGYK</sequence>
<feature type="domain" description="ARID" evidence="5">
    <location>
        <begin position="310"/>
        <end position="402"/>
    </location>
</feature>
<feature type="region of interest" description="Disordered" evidence="4">
    <location>
        <begin position="523"/>
        <end position="558"/>
    </location>
</feature>
<organism evidence="6 7">
    <name type="scientific">Hydra vulgaris</name>
    <name type="common">Hydra</name>
    <name type="synonym">Hydra attenuata</name>
    <dbReference type="NCBI Taxonomy" id="6087"/>
    <lineage>
        <taxon>Eukaryota</taxon>
        <taxon>Metazoa</taxon>
        <taxon>Cnidaria</taxon>
        <taxon>Hydrozoa</taxon>
        <taxon>Hydroidolina</taxon>
        <taxon>Anthoathecata</taxon>
        <taxon>Aplanulata</taxon>
        <taxon>Hydridae</taxon>
        <taxon>Hydra</taxon>
    </lineage>
</organism>
<keyword evidence="3" id="KW-0539">Nucleus</keyword>
<feature type="compositionally biased region" description="Polar residues" evidence="4">
    <location>
        <begin position="480"/>
        <end position="494"/>
    </location>
</feature>
<evidence type="ECO:0000313" key="6">
    <source>
        <dbReference type="Proteomes" id="UP001652625"/>
    </source>
</evidence>
<evidence type="ECO:0000256" key="2">
    <source>
        <dbReference type="ARBA" id="ARBA00023163"/>
    </source>
</evidence>
<evidence type="ECO:0000259" key="5">
    <source>
        <dbReference type="PROSITE" id="PS51011"/>
    </source>
</evidence>
<name>A0ABM4BI76_HYDVU</name>
<dbReference type="Gene3D" id="1.10.150.60">
    <property type="entry name" value="ARID DNA-binding domain"/>
    <property type="match status" value="1"/>
</dbReference>
<evidence type="ECO:0000256" key="4">
    <source>
        <dbReference type="SAM" id="MobiDB-lite"/>
    </source>
</evidence>
<keyword evidence="2" id="KW-0804">Transcription</keyword>
<dbReference type="SMART" id="SM01014">
    <property type="entry name" value="ARID"/>
    <property type="match status" value="1"/>
</dbReference>
<feature type="compositionally biased region" description="Low complexity" evidence="4">
    <location>
        <begin position="495"/>
        <end position="509"/>
    </location>
</feature>
<keyword evidence="6" id="KW-1185">Reference proteome</keyword>